<keyword evidence="2" id="KW-0732">Signal</keyword>
<evidence type="ECO:0000256" key="1">
    <source>
        <dbReference type="SAM" id="MobiDB-lite"/>
    </source>
</evidence>
<feature type="chain" id="PRO_5045230965" evidence="2">
    <location>
        <begin position="24"/>
        <end position="43"/>
    </location>
</feature>
<reference evidence="3 4" key="1">
    <citation type="submission" date="2024-01" db="EMBL/GenBank/DDBJ databases">
        <title>Culturomics analysis of mouse respiratory tract.</title>
        <authorList>
            <person name="Phillips A.M."/>
            <person name="Collette N.M."/>
            <person name="Mageeney C.M."/>
            <person name="Sinha A."/>
            <person name="Hern K.E."/>
            <person name="Arkin A.P."/>
            <person name="Williams K.P."/>
            <person name="Branda S."/>
        </authorList>
    </citation>
    <scope>NUCLEOTIDE SEQUENCE [LARGE SCALE GENOMIC DNA]</scope>
    <source>
        <strain evidence="3 4">CP20</strain>
    </source>
</reference>
<accession>A0ABZ2CU92</accession>
<organism evidence="3 4">
    <name type="scientific">Shouchella rhizosphaerae</name>
    <dbReference type="NCBI Taxonomy" id="866786"/>
    <lineage>
        <taxon>Bacteria</taxon>
        <taxon>Bacillati</taxon>
        <taxon>Bacillota</taxon>
        <taxon>Bacilli</taxon>
        <taxon>Bacillales</taxon>
        <taxon>Bacillaceae</taxon>
        <taxon>Shouchella</taxon>
    </lineage>
</organism>
<dbReference type="EMBL" id="CP144921">
    <property type="protein sequence ID" value="WWA30046.1"/>
    <property type="molecule type" value="Genomic_DNA"/>
</dbReference>
<evidence type="ECO:0000256" key="2">
    <source>
        <dbReference type="SAM" id="SignalP"/>
    </source>
</evidence>
<evidence type="ECO:0000313" key="4">
    <source>
        <dbReference type="Proteomes" id="UP001341136"/>
    </source>
</evidence>
<evidence type="ECO:0000313" key="3">
    <source>
        <dbReference type="EMBL" id="WWA30046.1"/>
    </source>
</evidence>
<gene>
    <name evidence="3" type="ORF">V5G21_20455</name>
</gene>
<sequence>MKKRIASLSVLALLLSFSLSAPASSNTTPPTCPPHNPGCMLPW</sequence>
<dbReference type="Proteomes" id="UP001341136">
    <property type="component" value="Chromosome"/>
</dbReference>
<feature type="signal peptide" evidence="2">
    <location>
        <begin position="1"/>
        <end position="23"/>
    </location>
</feature>
<name>A0ABZ2CU92_9BACI</name>
<feature type="region of interest" description="Disordered" evidence="1">
    <location>
        <begin position="21"/>
        <end position="43"/>
    </location>
</feature>
<keyword evidence="4" id="KW-1185">Reference proteome</keyword>
<dbReference type="RefSeq" id="WP_257006820.1">
    <property type="nucleotide sequence ID" value="NZ_CP144921.1"/>
</dbReference>
<proteinExistence type="predicted"/>
<protein>
    <submittedName>
        <fullName evidence="3">Uncharacterized protein</fullName>
    </submittedName>
</protein>